<evidence type="ECO:0000313" key="2">
    <source>
        <dbReference type="EMBL" id="CAK0877022.1"/>
    </source>
</evidence>
<accession>A0ABN9VU11</accession>
<feature type="region of interest" description="Disordered" evidence="1">
    <location>
        <begin position="328"/>
        <end position="353"/>
    </location>
</feature>
<comment type="caution">
    <text evidence="2">The sequence shown here is derived from an EMBL/GenBank/DDBJ whole genome shotgun (WGS) entry which is preliminary data.</text>
</comment>
<dbReference type="Proteomes" id="UP001189429">
    <property type="component" value="Unassembled WGS sequence"/>
</dbReference>
<dbReference type="EMBL" id="CAUYUJ010017693">
    <property type="protein sequence ID" value="CAK0877022.1"/>
    <property type="molecule type" value="Genomic_DNA"/>
</dbReference>
<proteinExistence type="predicted"/>
<sequence length="400" mass="43268">MGAAAALALNPAAEADERLDPGAAAAFLDCGGDAPPGGGRAAFWPLFRDRFAAQGPLGEDVEWETFIDDMDAAGAFDGQMTVPLPGTFFQNGSVVETSILGKADFLSTFQRAQYQGLFGSAPAWGPDNLAGFLACPMGFLLVQYVIYIVHKVRGQLSPEEARDYWESIYKSWAAVLGSPVFIFDHLESSRWNITSFDIAVNLNTQEGEYFPTYEAYCLARPVPPPRFRPWQELWPEHPQWLGSPDLCRGPGALSVALVGEHGPSSKSTCPRWPRRCATGAARACRWRLPTSSPTRGRWPARRRAARSAPRCASVGRSFGAARSPCRRAATTRSPRSGPWRGRCSCSGSTPRRSPCWAARASSCAASRCGCACCCTPRGARAACSCARARRGGWPACWSTS</sequence>
<protein>
    <submittedName>
        <fullName evidence="2">Uncharacterized protein</fullName>
    </submittedName>
</protein>
<name>A0ABN9VU11_9DINO</name>
<organism evidence="2 3">
    <name type="scientific">Prorocentrum cordatum</name>
    <dbReference type="NCBI Taxonomy" id="2364126"/>
    <lineage>
        <taxon>Eukaryota</taxon>
        <taxon>Sar</taxon>
        <taxon>Alveolata</taxon>
        <taxon>Dinophyceae</taxon>
        <taxon>Prorocentrales</taxon>
        <taxon>Prorocentraceae</taxon>
        <taxon>Prorocentrum</taxon>
    </lineage>
</organism>
<gene>
    <name evidence="2" type="ORF">PCOR1329_LOCUS61193</name>
</gene>
<reference evidence="2" key="1">
    <citation type="submission" date="2023-10" db="EMBL/GenBank/DDBJ databases">
        <authorList>
            <person name="Chen Y."/>
            <person name="Shah S."/>
            <person name="Dougan E. K."/>
            <person name="Thang M."/>
            <person name="Chan C."/>
        </authorList>
    </citation>
    <scope>NUCLEOTIDE SEQUENCE [LARGE SCALE GENOMIC DNA]</scope>
</reference>
<keyword evidence="3" id="KW-1185">Reference proteome</keyword>
<evidence type="ECO:0000313" key="3">
    <source>
        <dbReference type="Proteomes" id="UP001189429"/>
    </source>
</evidence>
<evidence type="ECO:0000256" key="1">
    <source>
        <dbReference type="SAM" id="MobiDB-lite"/>
    </source>
</evidence>